<dbReference type="EMBL" id="KT151955">
    <property type="protein sequence ID" value="ALA07252.1"/>
    <property type="molecule type" value="Genomic_DNA"/>
</dbReference>
<keyword evidence="2" id="KW-1185">Reference proteome</keyword>
<dbReference type="OrthoDB" id="39431at10239"/>
<organism evidence="1 2">
    <name type="scientific">Brevibacillus phage Jenst</name>
    <dbReference type="NCBI Taxonomy" id="1691954"/>
    <lineage>
        <taxon>Viruses</taxon>
        <taxon>Duplodnaviria</taxon>
        <taxon>Heunggongvirae</taxon>
        <taxon>Uroviricota</taxon>
        <taxon>Caudoviricetes</taxon>
        <taxon>Jenstvirus</taxon>
        <taxon>Jenstvirus jenst</taxon>
    </lineage>
</organism>
<name>A0A0K2CN81_9CAUD</name>
<protein>
    <submittedName>
        <fullName evidence="1">Uncharacterized protein</fullName>
    </submittedName>
</protein>
<dbReference type="KEGG" id="vg:26626071"/>
<evidence type="ECO:0000313" key="2">
    <source>
        <dbReference type="Proteomes" id="UP000208104"/>
    </source>
</evidence>
<dbReference type="Proteomes" id="UP000208104">
    <property type="component" value="Segment"/>
</dbReference>
<evidence type="ECO:0000313" key="1">
    <source>
        <dbReference type="EMBL" id="ALA07252.1"/>
    </source>
</evidence>
<reference evidence="1 2" key="1">
    <citation type="journal article" date="2015" name="Genome Announc.">
        <title>Genome Sequences of Five Additional Brevibacillus laterosporus Bacteriophages.</title>
        <authorList>
            <person name="Merrill B.D."/>
            <person name="Berg J.A."/>
            <person name="Graves K.A."/>
            <person name="Ward A.T."/>
            <person name="Hilton J.A."/>
            <person name="Wake B.N."/>
            <person name="Grose J.H."/>
            <person name="Breakwell D.P."/>
            <person name="Burnett S.H."/>
        </authorList>
    </citation>
    <scope>NUCLEOTIDE SEQUENCE [LARGE SCALE GENOMIC DNA]</scope>
</reference>
<accession>A0A0K2CN81</accession>
<sequence length="124" mass="13820">MATYNNTLKPVPSQRQRVLTALRQAGEKGITNVELQEISLRWQARLQELYMQGYKVALENLGDGVYNYVLVHEPETIAPRPVRAQTILTREIEGKFGGTVTTAQLLHILASNGLQVGRKAGSFK</sequence>
<dbReference type="RefSeq" id="YP_009199184.1">
    <property type="nucleotide sequence ID" value="NC_028805.1"/>
</dbReference>
<proteinExistence type="predicted"/>
<dbReference type="GeneID" id="26626071"/>
<gene>
    <name evidence="1" type="ORF">JENST_123</name>
</gene>